<dbReference type="SUPFAM" id="SSF46785">
    <property type="entry name" value="Winged helix' DNA-binding domain"/>
    <property type="match status" value="1"/>
</dbReference>
<evidence type="ECO:0000256" key="1">
    <source>
        <dbReference type="ARBA" id="ARBA00009437"/>
    </source>
</evidence>
<accession>A0A318RP56</accession>
<dbReference type="EMBL" id="QJSP01000004">
    <property type="protein sequence ID" value="PYE18602.1"/>
    <property type="molecule type" value="Genomic_DNA"/>
</dbReference>
<feature type="domain" description="HTH lysR-type" evidence="6">
    <location>
        <begin position="14"/>
        <end position="71"/>
    </location>
</feature>
<dbReference type="GO" id="GO:0003677">
    <property type="term" value="F:DNA binding"/>
    <property type="evidence" value="ECO:0007669"/>
    <property type="project" value="UniProtKB-KW"/>
</dbReference>
<dbReference type="GO" id="GO:0032993">
    <property type="term" value="C:protein-DNA complex"/>
    <property type="evidence" value="ECO:0007669"/>
    <property type="project" value="TreeGrafter"/>
</dbReference>
<evidence type="ECO:0000256" key="3">
    <source>
        <dbReference type="ARBA" id="ARBA00023125"/>
    </source>
</evidence>
<dbReference type="GO" id="GO:0003700">
    <property type="term" value="F:DNA-binding transcription factor activity"/>
    <property type="evidence" value="ECO:0007669"/>
    <property type="project" value="InterPro"/>
</dbReference>
<keyword evidence="2" id="KW-0805">Transcription regulation</keyword>
<dbReference type="PANTHER" id="PTHR30346">
    <property type="entry name" value="TRANSCRIPTIONAL DUAL REGULATOR HCAR-RELATED"/>
    <property type="match status" value="1"/>
</dbReference>
<dbReference type="Gene3D" id="3.40.190.10">
    <property type="entry name" value="Periplasmic binding protein-like II"/>
    <property type="match status" value="2"/>
</dbReference>
<dbReference type="InterPro" id="IPR036388">
    <property type="entry name" value="WH-like_DNA-bd_sf"/>
</dbReference>
<organism evidence="7 8">
    <name type="scientific">Williamsia limnetica</name>
    <dbReference type="NCBI Taxonomy" id="882452"/>
    <lineage>
        <taxon>Bacteria</taxon>
        <taxon>Bacillati</taxon>
        <taxon>Actinomycetota</taxon>
        <taxon>Actinomycetes</taxon>
        <taxon>Mycobacteriales</taxon>
        <taxon>Nocardiaceae</taxon>
        <taxon>Williamsia</taxon>
    </lineage>
</organism>
<name>A0A318RP56_WILLI</name>
<dbReference type="Pfam" id="PF03466">
    <property type="entry name" value="LysR_substrate"/>
    <property type="match status" value="1"/>
</dbReference>
<dbReference type="SUPFAM" id="SSF53850">
    <property type="entry name" value="Periplasmic binding protein-like II"/>
    <property type="match status" value="1"/>
</dbReference>
<dbReference type="Pfam" id="PF00126">
    <property type="entry name" value="HTH_1"/>
    <property type="match status" value="1"/>
</dbReference>
<proteinExistence type="inferred from homology"/>
<dbReference type="PROSITE" id="PS50931">
    <property type="entry name" value="HTH_LYSR"/>
    <property type="match status" value="1"/>
</dbReference>
<dbReference type="FunFam" id="1.10.10.10:FF:000001">
    <property type="entry name" value="LysR family transcriptional regulator"/>
    <property type="match status" value="1"/>
</dbReference>
<evidence type="ECO:0000313" key="7">
    <source>
        <dbReference type="EMBL" id="PYE18602.1"/>
    </source>
</evidence>
<sequence>MPDAHALYAWRMATDLHQLRAFVAVVDEGTFTDAAIALQLSQAAVSRAVAGFEASIGARLLHRGPREATLTTAGSRVLVHARRVLDEVARLEESLSRPAGEFRIGYHFAVLGAHTVAVQRDWSARHPGNPLVFVQSTSASAGLHEGLVEAAVLRRVPSVRRIATELIGTENRYAAIAASDPLARRRRLNLKDLEDRIIAVDPLVGTTSGDLFAGRPVEVRTTHNIDEWMTAIAAGQAIGMTPESTVHQYRRPGMVYRRVVDVEPVSVWLAWQRDAPPDRIDDLLAMMRKSYAS</sequence>
<dbReference type="AlphaFoldDB" id="A0A318RP56"/>
<dbReference type="InterPro" id="IPR036390">
    <property type="entry name" value="WH_DNA-bd_sf"/>
</dbReference>
<evidence type="ECO:0000256" key="4">
    <source>
        <dbReference type="ARBA" id="ARBA00023159"/>
    </source>
</evidence>
<dbReference type="Proteomes" id="UP000247591">
    <property type="component" value="Unassembled WGS sequence"/>
</dbReference>
<keyword evidence="4" id="KW-0010">Activator</keyword>
<protein>
    <submittedName>
        <fullName evidence="7">DNA-binding transcriptional LysR family regulator</fullName>
    </submittedName>
</protein>
<keyword evidence="5" id="KW-0804">Transcription</keyword>
<dbReference type="Gene3D" id="1.10.10.10">
    <property type="entry name" value="Winged helix-like DNA-binding domain superfamily/Winged helix DNA-binding domain"/>
    <property type="match status" value="1"/>
</dbReference>
<reference evidence="7 8" key="1">
    <citation type="submission" date="2018-06" db="EMBL/GenBank/DDBJ databases">
        <title>Genomic Encyclopedia of Type Strains, Phase IV (KMG-IV): sequencing the most valuable type-strain genomes for metagenomic binning, comparative biology and taxonomic classification.</title>
        <authorList>
            <person name="Goeker M."/>
        </authorList>
    </citation>
    <scope>NUCLEOTIDE SEQUENCE [LARGE SCALE GENOMIC DNA]</scope>
    <source>
        <strain evidence="7 8">DSM 45521</strain>
    </source>
</reference>
<evidence type="ECO:0000256" key="5">
    <source>
        <dbReference type="ARBA" id="ARBA00023163"/>
    </source>
</evidence>
<comment type="caution">
    <text evidence="7">The sequence shown here is derived from an EMBL/GenBank/DDBJ whole genome shotgun (WGS) entry which is preliminary data.</text>
</comment>
<dbReference type="PANTHER" id="PTHR30346:SF0">
    <property type="entry name" value="HCA OPERON TRANSCRIPTIONAL ACTIVATOR HCAR"/>
    <property type="match status" value="1"/>
</dbReference>
<keyword evidence="8" id="KW-1185">Reference proteome</keyword>
<keyword evidence="3 7" id="KW-0238">DNA-binding</keyword>
<evidence type="ECO:0000313" key="8">
    <source>
        <dbReference type="Proteomes" id="UP000247591"/>
    </source>
</evidence>
<dbReference type="InterPro" id="IPR000847">
    <property type="entry name" value="LysR_HTH_N"/>
</dbReference>
<evidence type="ECO:0000256" key="2">
    <source>
        <dbReference type="ARBA" id="ARBA00023015"/>
    </source>
</evidence>
<dbReference type="InterPro" id="IPR005119">
    <property type="entry name" value="LysR_subst-bd"/>
</dbReference>
<gene>
    <name evidence="7" type="ORF">DFR67_104181</name>
</gene>
<evidence type="ECO:0000259" key="6">
    <source>
        <dbReference type="PROSITE" id="PS50931"/>
    </source>
</evidence>
<comment type="similarity">
    <text evidence="1">Belongs to the LysR transcriptional regulatory family.</text>
</comment>